<sequence length="314" mass="33795">MSLRRAATLFARSFAESASSLPVEAGVGARLCTGASTSGRQAWPGAAAGVYARGPVAWSAGPAAAGTRSAHSRSSTKYTPAELGLYWGAAAVFMVGVSYASVPLYKLFCAATGYGGTVRAGESVEEKLQRRRDAPNAKVEEAASKRELRVWFNADVADDMPWDFRPTQEYVRVRPGQSTLVFFTAHNKSDKPVTGYSLYNVTPDKAAFYFNKIQCFCFEEQRLRPGEQLDMPVFFYVDPEFATDWNCRNINDITLSYVFNKVEGEEDEEDDGRPSVVKLHSGPHPAAAAAAAVGMPMPVPVAVAAAAGTAPRAA</sequence>
<dbReference type="HAMAP" id="MF_00155">
    <property type="entry name" value="CtaG"/>
    <property type="match status" value="1"/>
</dbReference>
<organism evidence="6 7">
    <name type="scientific">Chlamydomonas reinhardtii</name>
    <name type="common">Chlamydomonas smithii</name>
    <dbReference type="NCBI Taxonomy" id="3055"/>
    <lineage>
        <taxon>Eukaryota</taxon>
        <taxon>Viridiplantae</taxon>
        <taxon>Chlorophyta</taxon>
        <taxon>core chlorophytes</taxon>
        <taxon>Chlorophyceae</taxon>
        <taxon>CS clade</taxon>
        <taxon>Chlamydomonadales</taxon>
        <taxon>Chlamydomonadaceae</taxon>
        <taxon>Chlamydomonas</taxon>
    </lineage>
</organism>
<evidence type="ECO:0000313" key="7">
    <source>
        <dbReference type="Proteomes" id="UP000006906"/>
    </source>
</evidence>
<dbReference type="GO" id="GO:0005743">
    <property type="term" value="C:mitochondrial inner membrane"/>
    <property type="evidence" value="ECO:0000318"/>
    <property type="project" value="GO_Central"/>
</dbReference>
<proteinExistence type="inferred from homology"/>
<dbReference type="PANTHER" id="PTHR21320">
    <property type="entry name" value="CYTOCHROME C OXIDASE ASSEMBLY PROTEIN COX11-RELATED"/>
    <property type="match status" value="1"/>
</dbReference>
<evidence type="ECO:0000256" key="1">
    <source>
        <dbReference type="ARBA" id="ARBA00004007"/>
    </source>
</evidence>
<reference evidence="6 7" key="1">
    <citation type="journal article" date="2007" name="Science">
        <title>The Chlamydomonas genome reveals the evolution of key animal and plant functions.</title>
        <authorList>
            <person name="Merchant S.S."/>
            <person name="Prochnik S.E."/>
            <person name="Vallon O."/>
            <person name="Harris E.H."/>
            <person name="Karpowicz S.J."/>
            <person name="Witman G.B."/>
            <person name="Terry A."/>
            <person name="Salamov A."/>
            <person name="Fritz-Laylin L.K."/>
            <person name="Marechal-Drouard L."/>
            <person name="Marshall W.F."/>
            <person name="Qu L.H."/>
            <person name="Nelson D.R."/>
            <person name="Sanderfoot A.A."/>
            <person name="Spalding M.H."/>
            <person name="Kapitonov V.V."/>
            <person name="Ren Q."/>
            <person name="Ferris P."/>
            <person name="Lindquist E."/>
            <person name="Shapiro H."/>
            <person name="Lucas S.M."/>
            <person name="Grimwood J."/>
            <person name="Schmutz J."/>
            <person name="Cardol P."/>
            <person name="Cerutti H."/>
            <person name="Chanfreau G."/>
            <person name="Chen C.L."/>
            <person name="Cognat V."/>
            <person name="Croft M.T."/>
            <person name="Dent R."/>
            <person name="Dutcher S."/>
            <person name="Fernandez E."/>
            <person name="Fukuzawa H."/>
            <person name="Gonzalez-Ballester D."/>
            <person name="Gonzalez-Halphen D."/>
            <person name="Hallmann A."/>
            <person name="Hanikenne M."/>
            <person name="Hippler M."/>
            <person name="Inwood W."/>
            <person name="Jabbari K."/>
            <person name="Kalanon M."/>
            <person name="Kuras R."/>
            <person name="Lefebvre P.A."/>
            <person name="Lemaire S.D."/>
            <person name="Lobanov A.V."/>
            <person name="Lohr M."/>
            <person name="Manuell A."/>
            <person name="Meier I."/>
            <person name="Mets L."/>
            <person name="Mittag M."/>
            <person name="Mittelmeier T."/>
            <person name="Moroney J.V."/>
            <person name="Moseley J."/>
            <person name="Napoli C."/>
            <person name="Nedelcu A.M."/>
            <person name="Niyogi K."/>
            <person name="Novoselov S.V."/>
            <person name="Paulsen I.T."/>
            <person name="Pazour G."/>
            <person name="Purton S."/>
            <person name="Ral J.P."/>
            <person name="Riano-Pachon D.M."/>
            <person name="Riekhof W."/>
            <person name="Rymarquis L."/>
            <person name="Schroda M."/>
            <person name="Stern D."/>
            <person name="Umen J."/>
            <person name="Willows R."/>
            <person name="Wilson N."/>
            <person name="Zimmer S.L."/>
            <person name="Allmer J."/>
            <person name="Balk J."/>
            <person name="Bisova K."/>
            <person name="Chen C.J."/>
            <person name="Elias M."/>
            <person name="Gendler K."/>
            <person name="Hauser C."/>
            <person name="Lamb M.R."/>
            <person name="Ledford H."/>
            <person name="Long J.C."/>
            <person name="Minagawa J."/>
            <person name="Page M.D."/>
            <person name="Pan J."/>
            <person name="Pootakham W."/>
            <person name="Roje S."/>
            <person name="Rose A."/>
            <person name="Stahlberg E."/>
            <person name="Terauchi A.M."/>
            <person name="Yang P."/>
            <person name="Ball S."/>
            <person name="Bowler C."/>
            <person name="Dieckmann C.L."/>
            <person name="Gladyshev V.N."/>
            <person name="Green P."/>
            <person name="Jorgensen R."/>
            <person name="Mayfield S."/>
            <person name="Mueller-Roeber B."/>
            <person name="Rajamani S."/>
            <person name="Sayre R.T."/>
            <person name="Brokstein P."/>
            <person name="Dubchak I."/>
            <person name="Goodstein D."/>
            <person name="Hornick L."/>
            <person name="Huang Y.W."/>
            <person name="Jhaveri J."/>
            <person name="Luo Y."/>
            <person name="Martinez D."/>
            <person name="Ngau W.C."/>
            <person name="Otillar B."/>
            <person name="Poliakov A."/>
            <person name="Porter A."/>
            <person name="Szajkowski L."/>
            <person name="Werner G."/>
            <person name="Zhou K."/>
            <person name="Grigoriev I.V."/>
            <person name="Rokhsar D.S."/>
            <person name="Grossman A.R."/>
        </authorList>
    </citation>
    <scope>NUCLEOTIDE SEQUENCE [LARGE SCALE GENOMIC DNA]</scope>
    <source>
        <strain evidence="7">CC-503</strain>
    </source>
</reference>
<dbReference type="GeneID" id="5725738"/>
<evidence type="ECO:0000313" key="6">
    <source>
        <dbReference type="EMBL" id="PNW89051.1"/>
    </source>
</evidence>
<dbReference type="SUPFAM" id="SSF110111">
    <property type="entry name" value="Ctag/Cox11"/>
    <property type="match status" value="1"/>
</dbReference>
<dbReference type="FunFam" id="2.60.370.10:FF:000001">
    <property type="entry name" value="COX11 cytochrome c oxidase assembly homolog"/>
    <property type="match status" value="1"/>
</dbReference>
<dbReference type="PaxDb" id="3055-EDO98350"/>
<dbReference type="InterPro" id="IPR023471">
    <property type="entry name" value="CtaG/Cox11_dom_sf"/>
</dbReference>
<dbReference type="Gramene" id="PNW89051">
    <property type="protein sequence ID" value="PNW89051"/>
    <property type="gene ID" value="CHLRE_01g055550v5"/>
</dbReference>
<dbReference type="ExpressionAtlas" id="A8JCS0">
    <property type="expression patterns" value="baseline and differential"/>
</dbReference>
<keyword evidence="7" id="KW-1185">Reference proteome</keyword>
<keyword evidence="3" id="KW-0812">Transmembrane</keyword>
<evidence type="ECO:0000256" key="3">
    <source>
        <dbReference type="ARBA" id="ARBA00022692"/>
    </source>
</evidence>
<dbReference type="STRING" id="3055.A8JCS0"/>
<dbReference type="OMA" id="WNCRNIN"/>
<comment type="function">
    <text evidence="1">Exerts its effect at some terminal stage of cytochrome c oxidase synthesis, probably by being involved in the insertion of the copper B into subunit I.</text>
</comment>
<protein>
    <submittedName>
        <fullName evidence="6">Uncharacterized protein</fullName>
    </submittedName>
</protein>
<dbReference type="OrthoDB" id="1704689at2759"/>
<comment type="subcellular location">
    <subcellularLocation>
        <location evidence="2">Mitochondrion inner membrane</location>
        <topology evidence="2">Single-pass membrane protein</topology>
        <orientation evidence="2">Intermembrane side</orientation>
    </subcellularLocation>
</comment>
<dbReference type="InterPro" id="IPR007533">
    <property type="entry name" value="Cyt_c_oxidase_assmbl_CtaG"/>
</dbReference>
<accession>A8JCS0</accession>
<keyword evidence="4" id="KW-1133">Transmembrane helix</keyword>
<dbReference type="RefSeq" id="XP_001700235.1">
    <property type="nucleotide sequence ID" value="XM_001700183.2"/>
</dbReference>
<dbReference type="FunCoup" id="A8JCS0">
    <property type="interactions" value="1904"/>
</dbReference>
<dbReference type="KEGG" id="cre:CHLRE_01g055550v5"/>
<dbReference type="HOGENOM" id="CLU_045000_3_0_1"/>
<name>A8JCS0_CHLRE</name>
<evidence type="ECO:0000256" key="4">
    <source>
        <dbReference type="ARBA" id="ARBA00022989"/>
    </source>
</evidence>
<dbReference type="Gene3D" id="2.60.370.10">
    <property type="entry name" value="Ctag/Cox11"/>
    <property type="match status" value="1"/>
</dbReference>
<keyword evidence="5" id="KW-0472">Membrane</keyword>
<dbReference type="InParanoid" id="A8JCS0"/>
<dbReference type="Pfam" id="PF04442">
    <property type="entry name" value="CtaG_Cox11"/>
    <property type="match status" value="1"/>
</dbReference>
<dbReference type="EMBL" id="CM008962">
    <property type="protein sequence ID" value="PNW89051.1"/>
    <property type="molecule type" value="Genomic_DNA"/>
</dbReference>
<evidence type="ECO:0000256" key="2">
    <source>
        <dbReference type="ARBA" id="ARBA00004243"/>
    </source>
</evidence>
<dbReference type="eggNOG" id="KOG2540">
    <property type="taxonomic scope" value="Eukaryota"/>
</dbReference>
<dbReference type="GO" id="GO:0005507">
    <property type="term" value="F:copper ion binding"/>
    <property type="evidence" value="ECO:0007669"/>
    <property type="project" value="InterPro"/>
</dbReference>
<evidence type="ECO:0000256" key="5">
    <source>
        <dbReference type="ARBA" id="ARBA00023136"/>
    </source>
</evidence>
<dbReference type="AlphaFoldDB" id="A8JCS0"/>
<gene>
    <name evidence="6" type="ORF">CHLRE_01g055550v5</name>
</gene>
<dbReference type="Proteomes" id="UP000006906">
    <property type="component" value="Chromosome 1"/>
</dbReference>
<dbReference type="PANTHER" id="PTHR21320:SF3">
    <property type="entry name" value="CYTOCHROME C OXIDASE ASSEMBLY PROTEIN COX11, MITOCHONDRIAL-RELATED"/>
    <property type="match status" value="1"/>
</dbReference>
<dbReference type="NCBIfam" id="NF003465">
    <property type="entry name" value="PRK05089.1"/>
    <property type="match status" value="1"/>
</dbReference>